<accession>A0AAX4JU99</accession>
<evidence type="ECO:0000313" key="2">
    <source>
        <dbReference type="EMBL" id="WWC88927.1"/>
    </source>
</evidence>
<dbReference type="AlphaFoldDB" id="A0AAX4JU99"/>
<dbReference type="EMBL" id="CP144102">
    <property type="protein sequence ID" value="WWC88927.1"/>
    <property type="molecule type" value="Genomic_DNA"/>
</dbReference>
<dbReference type="Proteomes" id="UP001355207">
    <property type="component" value="Chromosome 5"/>
</dbReference>
<evidence type="ECO:0000313" key="3">
    <source>
        <dbReference type="Proteomes" id="UP001355207"/>
    </source>
</evidence>
<gene>
    <name evidence="2" type="ORF">L201_003842</name>
</gene>
<protein>
    <recommendedName>
        <fullName evidence="4">PiggyBac transposable element-derived protein domain-containing protein</fullName>
    </recommendedName>
</protein>
<proteinExistence type="predicted"/>
<feature type="region of interest" description="Disordered" evidence="1">
    <location>
        <begin position="1"/>
        <end position="104"/>
    </location>
</feature>
<reference evidence="2 3" key="1">
    <citation type="submission" date="2024-01" db="EMBL/GenBank/DDBJ databases">
        <title>Comparative genomics of Cryptococcus and Kwoniella reveals pathogenesis evolution and contrasting modes of karyotype evolution via chromosome fusion or intercentromeric recombination.</title>
        <authorList>
            <person name="Coelho M.A."/>
            <person name="David-Palma M."/>
            <person name="Shea T."/>
            <person name="Bowers K."/>
            <person name="McGinley-Smith S."/>
            <person name="Mohammad A.W."/>
            <person name="Gnirke A."/>
            <person name="Yurkov A.M."/>
            <person name="Nowrousian M."/>
            <person name="Sun S."/>
            <person name="Cuomo C.A."/>
            <person name="Heitman J."/>
        </authorList>
    </citation>
    <scope>NUCLEOTIDE SEQUENCE [LARGE SCALE GENOMIC DNA]</scope>
    <source>
        <strain evidence="2 3">CBS 6074</strain>
    </source>
</reference>
<feature type="compositionally biased region" description="Polar residues" evidence="1">
    <location>
        <begin position="15"/>
        <end position="51"/>
    </location>
</feature>
<dbReference type="RefSeq" id="XP_066075690.1">
    <property type="nucleotide sequence ID" value="XM_066219593.1"/>
</dbReference>
<keyword evidence="3" id="KW-1185">Reference proteome</keyword>
<name>A0AAX4JU99_9TREE</name>
<evidence type="ECO:0008006" key="4">
    <source>
        <dbReference type="Google" id="ProtNLM"/>
    </source>
</evidence>
<dbReference type="GeneID" id="91094512"/>
<evidence type="ECO:0000256" key="1">
    <source>
        <dbReference type="SAM" id="MobiDB-lite"/>
    </source>
</evidence>
<feature type="compositionally biased region" description="Acidic residues" evidence="1">
    <location>
        <begin position="73"/>
        <end position="90"/>
    </location>
</feature>
<sequence>MIQSGPSPAPITPPHSASVTPIETRETQNSPERFPETQFSLQNPIIPNNDSDMQEDNQHPDNQFDDGDHAENGDDVINDEEDPNEGDANTDENGTNATRDGDEDEENYVIVTNEEDPDVIVQTTFHPAPAQDSSEEFTIRTPLVIYDGEFPNRSQRDLYEEAFEKEWKPDVLPMDAFTWAKRNSRGNKMFLDFRTKIGTTITFDNVKDIRKTFFSESLRNSYVSKFHKAQAFEAQAVLALWVMFEALEQGIRGRLLEKLRDDMEEEISQYDGTLRRYLGKNPLGKTEVCPWYDGRKRKSKPLNRLSE</sequence>
<organism evidence="2 3">
    <name type="scientific">Kwoniella dendrophila CBS 6074</name>
    <dbReference type="NCBI Taxonomy" id="1295534"/>
    <lineage>
        <taxon>Eukaryota</taxon>
        <taxon>Fungi</taxon>
        <taxon>Dikarya</taxon>
        <taxon>Basidiomycota</taxon>
        <taxon>Agaricomycotina</taxon>
        <taxon>Tremellomycetes</taxon>
        <taxon>Tremellales</taxon>
        <taxon>Cryptococcaceae</taxon>
        <taxon>Kwoniella</taxon>
    </lineage>
</organism>